<comment type="caution">
    <text evidence="2">The sequence shown here is derived from an EMBL/GenBank/DDBJ whole genome shotgun (WGS) entry which is preliminary data.</text>
</comment>
<keyword evidence="1" id="KW-1133">Transmembrane helix</keyword>
<evidence type="ECO:0000313" key="2">
    <source>
        <dbReference type="EMBL" id="MCZ0927337.1"/>
    </source>
</evidence>
<keyword evidence="1" id="KW-0472">Membrane</keyword>
<evidence type="ECO:0000313" key="3">
    <source>
        <dbReference type="Proteomes" id="UP001321125"/>
    </source>
</evidence>
<organism evidence="2 3">
    <name type="scientific">Vreelandella janggokensis</name>
    <dbReference type="NCBI Taxonomy" id="370767"/>
    <lineage>
        <taxon>Bacteria</taxon>
        <taxon>Pseudomonadati</taxon>
        <taxon>Pseudomonadota</taxon>
        <taxon>Gammaproteobacteria</taxon>
        <taxon>Oceanospirillales</taxon>
        <taxon>Halomonadaceae</taxon>
        <taxon>Vreelandella</taxon>
    </lineage>
</organism>
<keyword evidence="1" id="KW-0812">Transmembrane</keyword>
<gene>
    <name evidence="2" type="ORF">L0635_09610</name>
</gene>
<name>A0ABT4IWJ7_9GAMM</name>
<dbReference type="RefSeq" id="WP_268901734.1">
    <property type="nucleotide sequence ID" value="NZ_JAKNQT010000002.1"/>
</dbReference>
<reference evidence="2 3" key="1">
    <citation type="submission" date="2022-02" db="EMBL/GenBank/DDBJ databases">
        <title>Study of halophilic communities from a Mexican lake.</title>
        <authorList>
            <person name="Hernandez-Soto L.M."/>
            <person name="Martinez-Abarca F."/>
            <person name="Ramirez-Saad H.C."/>
            <person name="Aguirre-Garrido J.F."/>
        </authorList>
    </citation>
    <scope>NUCLEOTIDE SEQUENCE [LARGE SCALE GENOMIC DNA]</scope>
    <source>
        <strain evidence="2 3">Hjan13</strain>
    </source>
</reference>
<keyword evidence="3" id="KW-1185">Reference proteome</keyword>
<evidence type="ECO:0000256" key="1">
    <source>
        <dbReference type="SAM" id="Phobius"/>
    </source>
</evidence>
<feature type="transmembrane region" description="Helical" evidence="1">
    <location>
        <begin position="171"/>
        <end position="189"/>
    </location>
</feature>
<accession>A0ABT4IWJ7</accession>
<sequence length="257" mass="29039">MRIFGDEEKKIIRKINTGDGFARNLINIFESIKNLPHVRVKVDKASMSAELLFECQSSQPTSGEIQYAINEHQDIIEKLIVHLVLLRHLEKEELATFFEPARNNQNVIEFGAGAVNMPSFSMAINDATLIKLLAEYVNKEIVPAPSLRHLEKNDFRSDEELRFIRQQRTTWSAIAVTFLIGVMGIYNGYQVYSFQKVQAEQSSEDINEMVAAINNGFDSLSLSGVYPHSELERIANELSQLNLAIESWSQSGSASEE</sequence>
<dbReference type="EMBL" id="JAKNQU010000003">
    <property type="protein sequence ID" value="MCZ0927337.1"/>
    <property type="molecule type" value="Genomic_DNA"/>
</dbReference>
<dbReference type="Proteomes" id="UP001321125">
    <property type="component" value="Unassembled WGS sequence"/>
</dbReference>
<proteinExistence type="predicted"/>
<protein>
    <submittedName>
        <fullName evidence="2">Uncharacterized protein</fullName>
    </submittedName>
</protein>